<dbReference type="HAMAP" id="MF_00488">
    <property type="entry name" value="Lactate_dehydrog"/>
    <property type="match status" value="1"/>
</dbReference>
<feature type="binding site" evidence="7">
    <location>
        <begin position="82"/>
        <end position="83"/>
    </location>
    <ligand>
        <name>NAD(+)</name>
        <dbReference type="ChEBI" id="CHEBI:57540"/>
    </ligand>
</feature>
<dbReference type="EC" id="1.1.1.27" evidence="3 7"/>
<feature type="binding site" evidence="7">
    <location>
        <position position="171"/>
    </location>
    <ligand>
        <name>beta-D-fructose 1,6-bisphosphate</name>
        <dbReference type="ChEBI" id="CHEBI:32966"/>
        <note>allosteric activator</note>
    </ligand>
</feature>
<accession>A0A2V3XTW9</accession>
<evidence type="ECO:0000256" key="7">
    <source>
        <dbReference type="HAMAP-Rule" id="MF_00488"/>
    </source>
</evidence>
<feature type="binding site" evidence="7">
    <location>
        <begin position="121"/>
        <end position="123"/>
    </location>
    <ligand>
        <name>NAD(+)</name>
        <dbReference type="ChEBI" id="CHEBI:57540"/>
    </ligand>
</feature>
<feature type="modified residue" description="Phosphotyrosine" evidence="7">
    <location>
        <position position="228"/>
    </location>
</feature>
<dbReference type="Pfam" id="PF02866">
    <property type="entry name" value="Ldh_1_C"/>
    <property type="match status" value="1"/>
</dbReference>
<evidence type="ECO:0000313" key="13">
    <source>
        <dbReference type="Proteomes" id="UP000248057"/>
    </source>
</evidence>
<feature type="binding site" evidence="7">
    <location>
        <position position="42"/>
    </location>
    <ligand>
        <name>NAD(+)</name>
        <dbReference type="ChEBI" id="CHEBI:57540"/>
    </ligand>
</feature>
<dbReference type="InterPro" id="IPR022383">
    <property type="entry name" value="Lactate/malate_DH_C"/>
</dbReference>
<evidence type="ECO:0000313" key="12">
    <source>
        <dbReference type="EMBL" id="PXX43494.1"/>
    </source>
</evidence>
<dbReference type="Pfam" id="PF00056">
    <property type="entry name" value="Ldh_1_N"/>
    <property type="match status" value="1"/>
</dbReference>
<comment type="subcellular location">
    <subcellularLocation>
        <location evidence="7">Cytoplasm</location>
    </subcellularLocation>
</comment>
<dbReference type="InterPro" id="IPR018177">
    <property type="entry name" value="L-lactate_DH_AS"/>
</dbReference>
<evidence type="ECO:0000256" key="3">
    <source>
        <dbReference type="ARBA" id="ARBA00012967"/>
    </source>
</evidence>
<evidence type="ECO:0000256" key="8">
    <source>
        <dbReference type="PIRSR" id="PIRSR000102-1"/>
    </source>
</evidence>
<dbReference type="RefSeq" id="WP_110326726.1">
    <property type="nucleotide sequence ID" value="NZ_QJKD01000031.1"/>
</dbReference>
<comment type="function">
    <text evidence="7">Catalyzes the conversion of lactate to pyruvate.</text>
</comment>
<comment type="pathway">
    <text evidence="1 7">Fermentation; pyruvate fermentation to lactate; (S)-lactate from pyruvate: step 1/1.</text>
</comment>
<dbReference type="PRINTS" id="PR00086">
    <property type="entry name" value="LLDHDRGNASE"/>
</dbReference>
<organism evidence="12 13">
    <name type="scientific">Hungatella effluvii</name>
    <dbReference type="NCBI Taxonomy" id="1096246"/>
    <lineage>
        <taxon>Bacteria</taxon>
        <taxon>Bacillati</taxon>
        <taxon>Bacillota</taxon>
        <taxon>Clostridia</taxon>
        <taxon>Lachnospirales</taxon>
        <taxon>Lachnospiraceae</taxon>
        <taxon>Hungatella</taxon>
    </lineage>
</organism>
<dbReference type="InterPro" id="IPR011304">
    <property type="entry name" value="L-lactate_DH"/>
</dbReference>
<dbReference type="InterPro" id="IPR015955">
    <property type="entry name" value="Lactate_DH/Glyco_Ohase_4_C"/>
</dbReference>
<feature type="binding site" evidence="7">
    <location>
        <position position="85"/>
    </location>
    <ligand>
        <name>substrate</name>
    </ligand>
</feature>
<dbReference type="Proteomes" id="UP000248057">
    <property type="component" value="Unassembled WGS sequence"/>
</dbReference>
<gene>
    <name evidence="7" type="primary">ldh</name>
    <name evidence="12" type="ORF">DFR60_1318</name>
</gene>
<feature type="domain" description="Lactate/malate dehydrogenase N-terminal" evidence="10">
    <location>
        <begin position="7"/>
        <end position="145"/>
    </location>
</feature>
<evidence type="ECO:0000256" key="1">
    <source>
        <dbReference type="ARBA" id="ARBA00004843"/>
    </source>
</evidence>
<evidence type="ECO:0000256" key="6">
    <source>
        <dbReference type="ARBA" id="ARBA00049258"/>
    </source>
</evidence>
<dbReference type="PIRSF" id="PIRSF000102">
    <property type="entry name" value="Lac_mal_DH"/>
    <property type="match status" value="1"/>
</dbReference>
<proteinExistence type="inferred from homology"/>
<dbReference type="GO" id="GO:0004459">
    <property type="term" value="F:L-lactate dehydrogenase (NAD+) activity"/>
    <property type="evidence" value="ECO:0007669"/>
    <property type="project" value="UniProtKB-UniRule"/>
</dbReference>
<dbReference type="PANTHER" id="PTHR43128:SF16">
    <property type="entry name" value="L-LACTATE DEHYDROGENASE"/>
    <property type="match status" value="1"/>
</dbReference>
<dbReference type="PROSITE" id="PS00064">
    <property type="entry name" value="L_LDH"/>
    <property type="match status" value="1"/>
</dbReference>
<comment type="catalytic activity">
    <reaction evidence="6 7">
        <text>(S)-lactate + NAD(+) = pyruvate + NADH + H(+)</text>
        <dbReference type="Rhea" id="RHEA:23444"/>
        <dbReference type="ChEBI" id="CHEBI:15361"/>
        <dbReference type="ChEBI" id="CHEBI:15378"/>
        <dbReference type="ChEBI" id="CHEBI:16651"/>
        <dbReference type="ChEBI" id="CHEBI:57540"/>
        <dbReference type="ChEBI" id="CHEBI:57945"/>
        <dbReference type="EC" id="1.1.1.27"/>
    </reaction>
</comment>
<evidence type="ECO:0000259" key="11">
    <source>
        <dbReference type="Pfam" id="PF02866"/>
    </source>
</evidence>
<dbReference type="PANTHER" id="PTHR43128">
    <property type="entry name" value="L-2-HYDROXYCARBOXYLATE DEHYDROGENASE (NAD(P)(+))"/>
    <property type="match status" value="1"/>
</dbReference>
<dbReference type="GeneID" id="86065036"/>
<dbReference type="GO" id="GO:0005737">
    <property type="term" value="C:cytoplasm"/>
    <property type="evidence" value="ECO:0007669"/>
    <property type="project" value="UniProtKB-SubCell"/>
</dbReference>
<evidence type="ECO:0000259" key="10">
    <source>
        <dbReference type="Pfam" id="PF00056"/>
    </source>
</evidence>
<evidence type="ECO:0000256" key="5">
    <source>
        <dbReference type="ARBA" id="ARBA00023027"/>
    </source>
</evidence>
<dbReference type="InterPro" id="IPR036291">
    <property type="entry name" value="NAD(P)-bd_dom_sf"/>
</dbReference>
<feature type="active site" description="Proton acceptor" evidence="7 8">
    <location>
        <position position="178"/>
    </location>
</feature>
<name>A0A2V3XTW9_9FIRM</name>
<feature type="domain" description="Lactate/malate dehydrogenase C-terminal" evidence="11">
    <location>
        <begin position="148"/>
        <end position="320"/>
    </location>
</feature>
<dbReference type="FunFam" id="3.40.50.720:FF:000018">
    <property type="entry name" value="Malate dehydrogenase"/>
    <property type="match status" value="1"/>
</dbReference>
<comment type="subunit">
    <text evidence="7">Homotetramer.</text>
</comment>
<feature type="binding site" evidence="7">
    <location>
        <position position="16"/>
    </location>
    <ligand>
        <name>NAD(+)</name>
        <dbReference type="ChEBI" id="CHEBI:57540"/>
    </ligand>
</feature>
<keyword evidence="7" id="KW-0021">Allosteric enzyme</keyword>
<keyword evidence="7" id="KW-0963">Cytoplasm</keyword>
<feature type="binding site" evidence="7">
    <location>
        <position position="91"/>
    </location>
    <ligand>
        <name>substrate</name>
    </ligand>
</feature>
<dbReference type="AlphaFoldDB" id="A0A2V3XTW9"/>
<evidence type="ECO:0000256" key="4">
    <source>
        <dbReference type="ARBA" id="ARBA00023002"/>
    </source>
</evidence>
<feature type="binding site" evidence="7">
    <location>
        <begin position="123"/>
        <end position="126"/>
    </location>
    <ligand>
        <name>substrate</name>
    </ligand>
</feature>
<dbReference type="EMBL" id="QJKD01000031">
    <property type="protein sequence ID" value="PXX43494.1"/>
    <property type="molecule type" value="Genomic_DNA"/>
</dbReference>
<dbReference type="GO" id="GO:0006089">
    <property type="term" value="P:lactate metabolic process"/>
    <property type="evidence" value="ECO:0007669"/>
    <property type="project" value="TreeGrafter"/>
</dbReference>
<feature type="binding site" evidence="9">
    <location>
        <position position="98"/>
    </location>
    <ligand>
        <name>NAD(+)</name>
        <dbReference type="ChEBI" id="CHEBI:57540"/>
    </ligand>
</feature>
<keyword evidence="5 7" id="KW-0520">NAD</keyword>
<feature type="binding site" evidence="9">
    <location>
        <begin position="12"/>
        <end position="17"/>
    </location>
    <ligand>
        <name>NAD(+)</name>
        <dbReference type="ChEBI" id="CHEBI:57540"/>
    </ligand>
</feature>
<dbReference type="SUPFAM" id="SSF56327">
    <property type="entry name" value="LDH C-terminal domain-like"/>
    <property type="match status" value="1"/>
</dbReference>
<feature type="binding site" evidence="7">
    <location>
        <position position="68"/>
    </location>
    <ligand>
        <name>NAD(+)</name>
        <dbReference type="ChEBI" id="CHEBI:57540"/>
    </ligand>
</feature>
<feature type="binding site" evidence="7">
    <location>
        <position position="237"/>
    </location>
    <ligand>
        <name>substrate</name>
    </ligand>
</feature>
<dbReference type="GO" id="GO:0006096">
    <property type="term" value="P:glycolytic process"/>
    <property type="evidence" value="ECO:0007669"/>
    <property type="project" value="UniProtKB-UniRule"/>
</dbReference>
<protein>
    <recommendedName>
        <fullName evidence="3 7">L-lactate dehydrogenase</fullName>
        <shortName evidence="7">L-LDH</shortName>
        <ecNumber evidence="3 7">1.1.1.27</ecNumber>
    </recommendedName>
</protein>
<comment type="activity regulation">
    <text evidence="7">Allosterically activated by fructose 1,6-bisphosphate (FBP).</text>
</comment>
<dbReference type="Gene3D" id="3.90.110.10">
    <property type="entry name" value="Lactate dehydrogenase/glycoside hydrolase, family 4, C-terminal"/>
    <property type="match status" value="1"/>
</dbReference>
<dbReference type="UniPathway" id="UPA00554">
    <property type="reaction ID" value="UER00611"/>
</dbReference>
<comment type="similarity">
    <text evidence="2 7">Belongs to the LDH/MDH superfamily. LDH family.</text>
</comment>
<keyword evidence="7" id="KW-0597">Phosphoprotein</keyword>
<feature type="binding site" evidence="7">
    <location>
        <position position="156"/>
    </location>
    <ligand>
        <name>beta-D-fructose 1,6-bisphosphate</name>
        <dbReference type="ChEBI" id="CHEBI:32966"/>
        <note>allosteric activator</note>
    </ligand>
</feature>
<dbReference type="InterPro" id="IPR001557">
    <property type="entry name" value="L-lactate/malate_DH"/>
</dbReference>
<evidence type="ECO:0000256" key="2">
    <source>
        <dbReference type="ARBA" id="ARBA00006054"/>
    </source>
</evidence>
<dbReference type="CDD" id="cd05291">
    <property type="entry name" value="HicDH_like"/>
    <property type="match status" value="1"/>
</dbReference>
<dbReference type="SUPFAM" id="SSF51735">
    <property type="entry name" value="NAD(P)-binding Rossmann-fold domains"/>
    <property type="match status" value="1"/>
</dbReference>
<feature type="binding site" evidence="7 9">
    <location>
        <position position="37"/>
    </location>
    <ligand>
        <name>NAD(+)</name>
        <dbReference type="ChEBI" id="CHEBI:57540"/>
    </ligand>
</feature>
<sequence>MRTDKRKVALIGTGMVGMSYAYSMLNQNICNELVLIDINRKRAEGEAMDLNHGLAFSASNMKIYAGEYKDTSDADIAVICAGVAQKPGESRLNLLKRNAAVFKSIVDPITESGFNGIFLVATNPVDIMTRITYSLSGFNPRRVLGSGTALDTARLRYLLGESLSVDPRNVHAYVMGEHGDSEFVPWSQAMIATKPILSLCDEQGEGGMEVICGDELKRIEEDVRGAAYQIIEAKSATYYGIGMALSRITRAILGDENSVLTVSAMLRGEYGQNDVYAGVPCIINKNGIFRVLPLDLNEEEKKRLGESCDTLRASFDELEKE</sequence>
<dbReference type="NCBIfam" id="TIGR01771">
    <property type="entry name" value="L-LDH-NAD"/>
    <property type="match status" value="1"/>
</dbReference>
<dbReference type="NCBIfam" id="NF000824">
    <property type="entry name" value="PRK00066.1"/>
    <property type="match status" value="1"/>
</dbReference>
<reference evidence="12 13" key="1">
    <citation type="submission" date="2018-05" db="EMBL/GenBank/DDBJ databases">
        <title>Genomic Encyclopedia of Type Strains, Phase IV (KMG-IV): sequencing the most valuable type-strain genomes for metagenomic binning, comparative biology and taxonomic classification.</title>
        <authorList>
            <person name="Goeker M."/>
        </authorList>
    </citation>
    <scope>NUCLEOTIDE SEQUENCE [LARGE SCALE GENOMIC DNA]</scope>
    <source>
        <strain evidence="12 13">DSM 24995</strain>
    </source>
</reference>
<dbReference type="Gene3D" id="3.40.50.720">
    <property type="entry name" value="NAD(P)-binding Rossmann-like Domain"/>
    <property type="match status" value="1"/>
</dbReference>
<feature type="binding site" evidence="7">
    <location>
        <position position="104"/>
    </location>
    <ligand>
        <name>NAD(+)</name>
        <dbReference type="ChEBI" id="CHEBI:57540"/>
    </ligand>
</feature>
<feature type="binding site" evidence="7">
    <location>
        <begin position="151"/>
        <end position="154"/>
    </location>
    <ligand>
        <name>substrate</name>
    </ligand>
</feature>
<keyword evidence="13" id="KW-1185">Reference proteome</keyword>
<evidence type="ECO:0000256" key="9">
    <source>
        <dbReference type="PIRSR" id="PIRSR000102-3"/>
    </source>
</evidence>
<feature type="binding site" evidence="7">
    <location>
        <position position="146"/>
    </location>
    <ligand>
        <name>NAD(+)</name>
        <dbReference type="ChEBI" id="CHEBI:57540"/>
    </ligand>
</feature>
<dbReference type="InterPro" id="IPR001236">
    <property type="entry name" value="Lactate/malate_DH_N"/>
</dbReference>
<keyword evidence="4 7" id="KW-0560">Oxidoreductase</keyword>
<comment type="caution">
    <text evidence="12">The sequence shown here is derived from an EMBL/GenBank/DDBJ whole genome shotgun (WGS) entry which is preliminary data.</text>
</comment>